<evidence type="ECO:0000256" key="1">
    <source>
        <dbReference type="ARBA" id="ARBA00004680"/>
    </source>
</evidence>
<comment type="subcellular location">
    <subcellularLocation>
        <location evidence="7 8">Cytoplasm</location>
    </subcellularLocation>
</comment>
<evidence type="ECO:0000256" key="3">
    <source>
        <dbReference type="ARBA" id="ARBA00022432"/>
    </source>
</evidence>
<reference evidence="10" key="1">
    <citation type="submission" date="2011-01" db="EMBL/GenBank/DDBJ databases">
        <title>Complete sequence of chromosome of Acidobacterium sp. MP5ACTX9.</title>
        <authorList>
            <consortium name="US DOE Joint Genome Institute"/>
            <person name="Lucas S."/>
            <person name="Copeland A."/>
            <person name="Lapidus A."/>
            <person name="Cheng J.-F."/>
            <person name="Goodwin L."/>
            <person name="Pitluck S."/>
            <person name="Teshima H."/>
            <person name="Detter J.C."/>
            <person name="Han C."/>
            <person name="Tapia R."/>
            <person name="Land M."/>
            <person name="Hauser L."/>
            <person name="Kyrpides N."/>
            <person name="Ivanova N."/>
            <person name="Ovchinnikova G."/>
            <person name="Pagani I."/>
            <person name="Rawat S.R."/>
            <person name="Mannisto M."/>
            <person name="Haggblom M.M."/>
            <person name="Woyke T."/>
        </authorList>
    </citation>
    <scope>NUCLEOTIDE SEQUENCE [LARGE SCALE GENOMIC DNA]</scope>
    <source>
        <strain evidence="10">MP5ACTX9</strain>
    </source>
</reference>
<gene>
    <name evidence="7" type="primary">tpiA</name>
    <name evidence="9" type="ordered locus">AciX9_2525</name>
</gene>
<dbReference type="SUPFAM" id="SSF51351">
    <property type="entry name" value="Triosephosphate isomerase (TIM)"/>
    <property type="match status" value="1"/>
</dbReference>
<evidence type="ECO:0000256" key="2">
    <source>
        <dbReference type="ARBA" id="ARBA00007422"/>
    </source>
</evidence>
<keyword evidence="4 7" id="KW-0963">Cytoplasm</keyword>
<sequence length="266" mass="28683">MKTEIRQKFIVGNWKMHTTSFEAQQLAKGIVDGLAAPDHVTVVLCPPFPYLPIVGDMLRGSRVALGAQNVYPETEGAFTGEVSPNMLLDLDCKYVIVGHSERRHKLGESEAFINRKVKCALDSGLDVILCVGETLEQRQGGRTEAVLDHQLSTGLDGVSSDMLSHLSVAYEPVWAIGNDEHHATPQQAHDTHVLIRRKLTQILGATWSEELSVHYGGSVEPGNAAAFLGQDGIDGVLIGGASLKADEFLAIVNAGICETEAEMQTA</sequence>
<keyword evidence="6 7" id="KW-0413">Isomerase</keyword>
<protein>
    <recommendedName>
        <fullName evidence="7 8">Triosephosphate isomerase</fullName>
        <shortName evidence="7">TIM</shortName>
        <shortName evidence="7">TPI</shortName>
        <ecNumber evidence="7 8">5.3.1.1</ecNumber>
    </recommendedName>
    <alternativeName>
        <fullName evidence="7">Triose-phosphate isomerase</fullName>
    </alternativeName>
</protein>
<dbReference type="Pfam" id="PF00121">
    <property type="entry name" value="TIM"/>
    <property type="match status" value="1"/>
</dbReference>
<dbReference type="NCBIfam" id="TIGR00419">
    <property type="entry name" value="tim"/>
    <property type="match status" value="1"/>
</dbReference>
<evidence type="ECO:0000313" key="9">
    <source>
        <dbReference type="EMBL" id="ADW69555.1"/>
    </source>
</evidence>
<comment type="similarity">
    <text evidence="2 7 8">Belongs to the triosephosphate isomerase family.</text>
</comment>
<dbReference type="UniPathway" id="UPA00109">
    <property type="reaction ID" value="UER00189"/>
</dbReference>
<comment type="subunit">
    <text evidence="7 8">Homodimer.</text>
</comment>
<evidence type="ECO:0000256" key="6">
    <source>
        <dbReference type="ARBA" id="ARBA00023235"/>
    </source>
</evidence>
<dbReference type="AlphaFoldDB" id="E8WVM6"/>
<dbReference type="CDD" id="cd00311">
    <property type="entry name" value="TIM"/>
    <property type="match status" value="1"/>
</dbReference>
<dbReference type="RefSeq" id="WP_013580870.1">
    <property type="nucleotide sequence ID" value="NC_015064.1"/>
</dbReference>
<evidence type="ECO:0000256" key="7">
    <source>
        <dbReference type="HAMAP-Rule" id="MF_00147"/>
    </source>
</evidence>
<dbReference type="HAMAP" id="MF_00147_B">
    <property type="entry name" value="TIM_B"/>
    <property type="match status" value="1"/>
</dbReference>
<keyword evidence="5 7" id="KW-0324">Glycolysis</keyword>
<dbReference type="InterPro" id="IPR035990">
    <property type="entry name" value="TIM_sf"/>
</dbReference>
<comment type="pathway">
    <text evidence="7 8">Carbohydrate biosynthesis; gluconeogenesis.</text>
</comment>
<dbReference type="OrthoDB" id="9809429at2"/>
<dbReference type="GO" id="GO:0006096">
    <property type="term" value="P:glycolytic process"/>
    <property type="evidence" value="ECO:0007669"/>
    <property type="project" value="UniProtKB-UniRule"/>
</dbReference>
<dbReference type="InterPro" id="IPR013785">
    <property type="entry name" value="Aldolase_TIM"/>
</dbReference>
<feature type="binding site" evidence="7">
    <location>
        <begin position="239"/>
        <end position="240"/>
    </location>
    <ligand>
        <name>substrate</name>
    </ligand>
</feature>
<accession>E8WVM6</accession>
<dbReference type="Gene3D" id="3.20.20.70">
    <property type="entry name" value="Aldolase class I"/>
    <property type="match status" value="1"/>
</dbReference>
<feature type="active site" description="Electrophile" evidence="7">
    <location>
        <position position="99"/>
    </location>
</feature>
<dbReference type="HOGENOM" id="CLU_024251_2_3_0"/>
<dbReference type="GO" id="GO:0006094">
    <property type="term" value="P:gluconeogenesis"/>
    <property type="evidence" value="ECO:0007669"/>
    <property type="project" value="UniProtKB-UniRule"/>
</dbReference>
<evidence type="ECO:0000256" key="5">
    <source>
        <dbReference type="ARBA" id="ARBA00023152"/>
    </source>
</evidence>
<keyword evidence="3 7" id="KW-0312">Gluconeogenesis</keyword>
<dbReference type="EC" id="5.3.1.1" evidence="7 8"/>
<dbReference type="eggNOG" id="COG0149">
    <property type="taxonomic scope" value="Bacteria"/>
</dbReference>
<organism evidence="10">
    <name type="scientific">Granulicella tundricola (strain ATCC BAA-1859 / DSM 23138 / MP5ACTX9)</name>
    <dbReference type="NCBI Taxonomy" id="1198114"/>
    <lineage>
        <taxon>Bacteria</taxon>
        <taxon>Pseudomonadati</taxon>
        <taxon>Acidobacteriota</taxon>
        <taxon>Terriglobia</taxon>
        <taxon>Terriglobales</taxon>
        <taxon>Acidobacteriaceae</taxon>
        <taxon>Granulicella</taxon>
    </lineage>
</organism>
<dbReference type="GO" id="GO:0019563">
    <property type="term" value="P:glycerol catabolic process"/>
    <property type="evidence" value="ECO:0007669"/>
    <property type="project" value="TreeGrafter"/>
</dbReference>
<feature type="active site" description="Proton acceptor" evidence="7">
    <location>
        <position position="171"/>
    </location>
</feature>
<dbReference type="UniPathway" id="UPA00138"/>
<dbReference type="EMBL" id="CP002480">
    <property type="protein sequence ID" value="ADW69555.1"/>
    <property type="molecule type" value="Genomic_DNA"/>
</dbReference>
<comment type="function">
    <text evidence="7">Involved in the gluconeogenesis. Catalyzes stereospecifically the conversion of dihydroxyacetone phosphate (DHAP) to D-glyceraldehyde-3-phosphate (G3P).</text>
</comment>
<comment type="pathway">
    <text evidence="1 7 8">Carbohydrate degradation; glycolysis; D-glyceraldehyde 3-phosphate from glycerone phosphate: step 1/1.</text>
</comment>
<feature type="binding site" evidence="7">
    <location>
        <begin position="13"/>
        <end position="15"/>
    </location>
    <ligand>
        <name>substrate</name>
    </ligand>
</feature>
<feature type="binding site" evidence="7">
    <location>
        <position position="218"/>
    </location>
    <ligand>
        <name>substrate</name>
    </ligand>
</feature>
<evidence type="ECO:0000313" key="10">
    <source>
        <dbReference type="Proteomes" id="UP000000343"/>
    </source>
</evidence>
<dbReference type="Proteomes" id="UP000000343">
    <property type="component" value="Chromosome"/>
</dbReference>
<keyword evidence="10" id="KW-1185">Reference proteome</keyword>
<name>E8WVM6_GRATM</name>
<dbReference type="KEGG" id="acm:AciX9_2525"/>
<proteinExistence type="inferred from homology"/>
<evidence type="ECO:0000256" key="8">
    <source>
        <dbReference type="RuleBase" id="RU363013"/>
    </source>
</evidence>
<evidence type="ECO:0000256" key="4">
    <source>
        <dbReference type="ARBA" id="ARBA00022490"/>
    </source>
</evidence>
<dbReference type="PaxDb" id="1198114-AciX9_2525"/>
<dbReference type="GO" id="GO:0005829">
    <property type="term" value="C:cytosol"/>
    <property type="evidence" value="ECO:0007669"/>
    <property type="project" value="TreeGrafter"/>
</dbReference>
<dbReference type="PANTHER" id="PTHR21139:SF42">
    <property type="entry name" value="TRIOSEPHOSPHATE ISOMERASE"/>
    <property type="match status" value="1"/>
</dbReference>
<dbReference type="InterPro" id="IPR022896">
    <property type="entry name" value="TrioseP_Isoase_bac/euk"/>
</dbReference>
<dbReference type="PROSITE" id="PS51440">
    <property type="entry name" value="TIM_2"/>
    <property type="match status" value="1"/>
</dbReference>
<comment type="catalytic activity">
    <reaction evidence="7 8">
        <text>D-glyceraldehyde 3-phosphate = dihydroxyacetone phosphate</text>
        <dbReference type="Rhea" id="RHEA:18585"/>
        <dbReference type="ChEBI" id="CHEBI:57642"/>
        <dbReference type="ChEBI" id="CHEBI:59776"/>
        <dbReference type="EC" id="5.3.1.1"/>
    </reaction>
</comment>
<dbReference type="PANTHER" id="PTHR21139">
    <property type="entry name" value="TRIOSEPHOSPHATE ISOMERASE"/>
    <property type="match status" value="1"/>
</dbReference>
<dbReference type="STRING" id="1198114.AciX9_2525"/>
<dbReference type="GO" id="GO:0046166">
    <property type="term" value="P:glyceraldehyde-3-phosphate biosynthetic process"/>
    <property type="evidence" value="ECO:0007669"/>
    <property type="project" value="TreeGrafter"/>
</dbReference>
<feature type="binding site" evidence="7">
    <location>
        <position position="177"/>
    </location>
    <ligand>
        <name>substrate</name>
    </ligand>
</feature>
<dbReference type="GO" id="GO:0004807">
    <property type="term" value="F:triose-phosphate isomerase activity"/>
    <property type="evidence" value="ECO:0007669"/>
    <property type="project" value="UniProtKB-UniRule"/>
</dbReference>
<dbReference type="InterPro" id="IPR000652">
    <property type="entry name" value="Triosephosphate_isomerase"/>
</dbReference>
<dbReference type="FunFam" id="3.20.20.70:FF:000016">
    <property type="entry name" value="Triosephosphate isomerase"/>
    <property type="match status" value="1"/>
</dbReference>